<dbReference type="EMBL" id="FLUV01001373">
    <property type="protein sequence ID" value="SBW22884.1"/>
    <property type="molecule type" value="Genomic_DNA"/>
</dbReference>
<proteinExistence type="predicted"/>
<reference evidence="2" key="1">
    <citation type="submission" date="2016-02" db="EMBL/GenBank/DDBJ databases">
        <authorList>
            <person name="Wibberg D."/>
        </authorList>
    </citation>
    <scope>NUCLEOTIDE SEQUENCE [LARGE SCALE GENOMIC DNA]</scope>
</reference>
<sequence>MLIAVEIATSGGCQTGLLTGGWGGKWLEDKSAVMQRRNQAAERRDCLFMRPGVAGARPLIRRASVMQKNDSTRPDAHQHRLGNYIHAGTRPVARITDQFRGSSPNSAAARASLVQALYGVCK</sequence>
<dbReference type="Proteomes" id="UP000199013">
    <property type="component" value="Unassembled WGS sequence"/>
</dbReference>
<keyword evidence="2" id="KW-1185">Reference proteome</keyword>
<name>A0A1C3NZA5_9ACTN</name>
<evidence type="ECO:0000313" key="2">
    <source>
        <dbReference type="Proteomes" id="UP000199013"/>
    </source>
</evidence>
<gene>
    <name evidence="1" type="ORF">FDG2_3263</name>
</gene>
<accession>A0A1C3NZA5</accession>
<evidence type="ECO:0000313" key="1">
    <source>
        <dbReference type="EMBL" id="SBW22884.1"/>
    </source>
</evidence>
<dbReference type="AlphaFoldDB" id="A0A1C3NZA5"/>
<organism evidence="1 2">
    <name type="scientific">Candidatus Protofrankia californiensis</name>
    <dbReference type="NCBI Taxonomy" id="1839754"/>
    <lineage>
        <taxon>Bacteria</taxon>
        <taxon>Bacillati</taxon>
        <taxon>Actinomycetota</taxon>
        <taxon>Actinomycetes</taxon>
        <taxon>Frankiales</taxon>
        <taxon>Frankiaceae</taxon>
        <taxon>Protofrankia</taxon>
    </lineage>
</organism>
<protein>
    <submittedName>
        <fullName evidence="1">Uncharacterized protein</fullName>
    </submittedName>
</protein>